<dbReference type="PRINTS" id="PR00080">
    <property type="entry name" value="SDRFAMILY"/>
</dbReference>
<dbReference type="PANTHER" id="PTHR42760:SF115">
    <property type="entry name" value="3-OXOACYL-[ACYL-CARRIER-PROTEIN] REDUCTASE FABG"/>
    <property type="match status" value="1"/>
</dbReference>
<dbReference type="InterPro" id="IPR002347">
    <property type="entry name" value="SDR_fam"/>
</dbReference>
<proteinExistence type="inferred from homology"/>
<dbReference type="AlphaFoldDB" id="A0A6M0QT42"/>
<evidence type="ECO:0000313" key="4">
    <source>
        <dbReference type="Proteomes" id="UP000477782"/>
    </source>
</evidence>
<dbReference type="InterPro" id="IPR036291">
    <property type="entry name" value="NAD(P)-bd_dom_sf"/>
</dbReference>
<comment type="caution">
    <text evidence="3">The sequence shown here is derived from an EMBL/GenBank/DDBJ whole genome shotgun (WGS) entry which is preliminary data.</text>
</comment>
<reference evidence="3 4" key="1">
    <citation type="submission" date="2020-02" db="EMBL/GenBank/DDBJ databases">
        <authorList>
            <person name="Chen W.-M."/>
        </authorList>
    </citation>
    <scope>NUCLEOTIDE SEQUENCE [LARGE SCALE GENOMIC DNA]</scope>
    <source>
        <strain evidence="3 4">KMS-5</strain>
    </source>
</reference>
<dbReference type="GO" id="GO:0016616">
    <property type="term" value="F:oxidoreductase activity, acting on the CH-OH group of donors, NAD or NADP as acceptor"/>
    <property type="evidence" value="ECO:0007669"/>
    <property type="project" value="TreeGrafter"/>
</dbReference>
<protein>
    <submittedName>
        <fullName evidence="3">SDR family oxidoreductase</fullName>
    </submittedName>
</protein>
<dbReference type="Gene3D" id="3.40.50.720">
    <property type="entry name" value="NAD(P)-binding Rossmann-like Domain"/>
    <property type="match status" value="1"/>
</dbReference>
<keyword evidence="2" id="KW-0560">Oxidoreductase</keyword>
<dbReference type="Pfam" id="PF13561">
    <property type="entry name" value="adh_short_C2"/>
    <property type="match status" value="1"/>
</dbReference>
<organism evidence="3 4">
    <name type="scientific">Tabrizicola oligotrophica</name>
    <dbReference type="NCBI Taxonomy" id="2710650"/>
    <lineage>
        <taxon>Bacteria</taxon>
        <taxon>Pseudomonadati</taxon>
        <taxon>Pseudomonadota</taxon>
        <taxon>Alphaproteobacteria</taxon>
        <taxon>Rhodobacterales</taxon>
        <taxon>Paracoccaceae</taxon>
        <taxon>Tabrizicola</taxon>
    </lineage>
</organism>
<keyword evidence="4" id="KW-1185">Reference proteome</keyword>
<dbReference type="EMBL" id="JAAIVJ010000005">
    <property type="protein sequence ID" value="NEY90635.1"/>
    <property type="molecule type" value="Genomic_DNA"/>
</dbReference>
<name>A0A6M0QT42_9RHOB</name>
<dbReference type="FunFam" id="3.40.50.720:FF:000084">
    <property type="entry name" value="Short-chain dehydrogenase reductase"/>
    <property type="match status" value="1"/>
</dbReference>
<evidence type="ECO:0000256" key="2">
    <source>
        <dbReference type="ARBA" id="ARBA00023002"/>
    </source>
</evidence>
<dbReference type="SUPFAM" id="SSF51735">
    <property type="entry name" value="NAD(P)-binding Rossmann-fold domains"/>
    <property type="match status" value="1"/>
</dbReference>
<dbReference type="PANTHER" id="PTHR42760">
    <property type="entry name" value="SHORT-CHAIN DEHYDROGENASES/REDUCTASES FAMILY MEMBER"/>
    <property type="match status" value="1"/>
</dbReference>
<evidence type="ECO:0000313" key="3">
    <source>
        <dbReference type="EMBL" id="NEY90635.1"/>
    </source>
</evidence>
<dbReference type="Proteomes" id="UP000477782">
    <property type="component" value="Unassembled WGS sequence"/>
</dbReference>
<evidence type="ECO:0000256" key="1">
    <source>
        <dbReference type="ARBA" id="ARBA00006484"/>
    </source>
</evidence>
<accession>A0A6M0QT42</accession>
<dbReference type="RefSeq" id="WP_164625299.1">
    <property type="nucleotide sequence ID" value="NZ_JAAIVJ010000005.1"/>
</dbReference>
<dbReference type="PRINTS" id="PR00081">
    <property type="entry name" value="GDHRDH"/>
</dbReference>
<gene>
    <name evidence="3" type="ORF">G4Z14_10035</name>
</gene>
<sequence length="260" mass="27569">MGVFDRLRLEGKTAFITGGSRGLGREIALALAEAGADITMAARSAESLEQTAADIRTLGRRVTTLVADMADPATCEAACTRALEETGCFDILVNNIGGRRVNLGLEEMPLDQWHQLLDLNLTSTFLCCKHMGGAMIQRATGGRIINLASINALVAGRNIQGRHYEAAKAGVLMLTRSLAVDWAKHGITVNALCPGIFATEPNRIWAEKNPAIIEAYVQTIPLGKLGDPGDLGPLAVYLASDAARYMTGAGLVIDGGYTCL</sequence>
<comment type="similarity">
    <text evidence="1">Belongs to the short-chain dehydrogenases/reductases (SDR) family.</text>
</comment>